<evidence type="ECO:0000256" key="4">
    <source>
        <dbReference type="ARBA" id="ARBA00022764"/>
    </source>
</evidence>
<dbReference type="EMBL" id="RSED01000021">
    <property type="protein sequence ID" value="RRS02545.1"/>
    <property type="molecule type" value="Genomic_DNA"/>
</dbReference>
<keyword evidence="9" id="KW-1185">Reference proteome</keyword>
<evidence type="ECO:0000259" key="7">
    <source>
        <dbReference type="PROSITE" id="PS50914"/>
    </source>
</evidence>
<comment type="caution">
    <text evidence="8">The sequence shown here is derived from an EMBL/GenBank/DDBJ whole genome shotgun (WGS) entry which is preliminary data.</text>
</comment>
<dbReference type="SMART" id="SM00749">
    <property type="entry name" value="BON"/>
    <property type="match status" value="1"/>
</dbReference>
<evidence type="ECO:0000256" key="2">
    <source>
        <dbReference type="ARBA" id="ARBA00022729"/>
    </source>
</evidence>
<evidence type="ECO:0000313" key="9">
    <source>
        <dbReference type="Proteomes" id="UP000269265"/>
    </source>
</evidence>
<evidence type="ECO:0000256" key="6">
    <source>
        <dbReference type="SAM" id="SignalP"/>
    </source>
</evidence>
<accession>A0A426V6S2</accession>
<dbReference type="Proteomes" id="UP000269265">
    <property type="component" value="Unassembled WGS sequence"/>
</dbReference>
<evidence type="ECO:0000256" key="3">
    <source>
        <dbReference type="ARBA" id="ARBA00022737"/>
    </source>
</evidence>
<proteinExistence type="predicted"/>
<name>A0A426V6S2_9BURK</name>
<dbReference type="InterPro" id="IPR014004">
    <property type="entry name" value="Transpt-assoc_nodulatn_dom_bac"/>
</dbReference>
<dbReference type="AlphaFoldDB" id="A0A426V6S2"/>
<comment type="subcellular location">
    <subcellularLocation>
        <location evidence="1">Periplasm</location>
    </subcellularLocation>
</comment>
<dbReference type="FunFam" id="3.30.1340.30:FF:000001">
    <property type="entry name" value="Molecular chaperone OsmY"/>
    <property type="match status" value="1"/>
</dbReference>
<dbReference type="InterPro" id="IPR007055">
    <property type="entry name" value="BON_dom"/>
</dbReference>
<reference evidence="8 9" key="1">
    <citation type="submission" date="2018-12" db="EMBL/GenBank/DDBJ databases">
        <title>The whole draft genome of Aquabacterium sp. SJQ9.</title>
        <authorList>
            <person name="Sun L."/>
            <person name="Gao X."/>
            <person name="Chen W."/>
            <person name="Huang K."/>
        </authorList>
    </citation>
    <scope>NUCLEOTIDE SEQUENCE [LARGE SCALE GENOMIC DNA]</scope>
    <source>
        <strain evidence="8 9">SJQ9</strain>
    </source>
</reference>
<dbReference type="InterPro" id="IPR051686">
    <property type="entry name" value="Lipoprotein_DolP"/>
</dbReference>
<feature type="chain" id="PRO_5019476102" description="Osmotically-inducible protein Y" evidence="6">
    <location>
        <begin position="20"/>
        <end position="110"/>
    </location>
</feature>
<evidence type="ECO:0000256" key="1">
    <source>
        <dbReference type="ARBA" id="ARBA00004418"/>
    </source>
</evidence>
<organism evidence="8 9">
    <name type="scientific">Aquabacterium soli</name>
    <dbReference type="NCBI Taxonomy" id="2493092"/>
    <lineage>
        <taxon>Bacteria</taxon>
        <taxon>Pseudomonadati</taxon>
        <taxon>Pseudomonadota</taxon>
        <taxon>Betaproteobacteria</taxon>
        <taxon>Burkholderiales</taxon>
        <taxon>Aquabacterium</taxon>
    </lineage>
</organism>
<dbReference type="PROSITE" id="PS51257">
    <property type="entry name" value="PROKAR_LIPOPROTEIN"/>
    <property type="match status" value="1"/>
</dbReference>
<dbReference type="PANTHER" id="PTHR34606">
    <property type="entry name" value="BON DOMAIN-CONTAINING PROTEIN"/>
    <property type="match status" value="1"/>
</dbReference>
<dbReference type="GO" id="GO:0042597">
    <property type="term" value="C:periplasmic space"/>
    <property type="evidence" value="ECO:0007669"/>
    <property type="project" value="UniProtKB-SubCell"/>
</dbReference>
<dbReference type="Gene3D" id="3.30.1340.30">
    <property type="match status" value="1"/>
</dbReference>
<feature type="domain" description="BON" evidence="7">
    <location>
        <begin position="43"/>
        <end position="110"/>
    </location>
</feature>
<dbReference type="PANTHER" id="PTHR34606:SF16">
    <property type="entry name" value="BON DOMAIN-CONTAINING PROTEIN"/>
    <property type="match status" value="1"/>
</dbReference>
<protein>
    <recommendedName>
        <fullName evidence="5">Osmotically-inducible protein Y</fullName>
    </recommendedName>
</protein>
<keyword evidence="3" id="KW-0677">Repeat</keyword>
<dbReference type="OrthoDB" id="7360581at2"/>
<sequence length="110" mass="11498">MKRSSLLITPLFVSLTALAGGSMVLMTGCASSSKQASFGETVDDSVITTKVKAAFVEDKTVSALNISVETFKGTVQLSGFANTAEESAKAVNLARNVKGVKAVKNDIRLK</sequence>
<dbReference type="Pfam" id="PF04972">
    <property type="entry name" value="BON"/>
    <property type="match status" value="1"/>
</dbReference>
<keyword evidence="4" id="KW-0574">Periplasm</keyword>
<feature type="signal peptide" evidence="6">
    <location>
        <begin position="1"/>
        <end position="19"/>
    </location>
</feature>
<keyword evidence="2 6" id="KW-0732">Signal</keyword>
<dbReference type="PROSITE" id="PS50914">
    <property type="entry name" value="BON"/>
    <property type="match status" value="1"/>
</dbReference>
<gene>
    <name evidence="8" type="ORF">EIP75_20245</name>
</gene>
<evidence type="ECO:0000256" key="5">
    <source>
        <dbReference type="ARBA" id="ARBA00070588"/>
    </source>
</evidence>
<evidence type="ECO:0000313" key="8">
    <source>
        <dbReference type="EMBL" id="RRS02545.1"/>
    </source>
</evidence>